<evidence type="ECO:0000256" key="2">
    <source>
        <dbReference type="SAM" id="SignalP"/>
    </source>
</evidence>
<reference evidence="3" key="2">
    <citation type="submission" date="2020-08" db="EMBL/GenBank/DDBJ databases">
        <authorList>
            <person name="Lai Q."/>
        </authorList>
    </citation>
    <scope>NUCLEOTIDE SEQUENCE</scope>
    <source>
        <strain evidence="3">S27-2</strain>
    </source>
</reference>
<dbReference type="RefSeq" id="WP_186508062.1">
    <property type="nucleotide sequence ID" value="NZ_JACNEP010000019.1"/>
</dbReference>
<protein>
    <submittedName>
        <fullName evidence="3">Uncharacterized protein</fullName>
    </submittedName>
</protein>
<keyword evidence="4" id="KW-1185">Reference proteome</keyword>
<name>A0A8J6M3W6_9ALTE</name>
<evidence type="ECO:0000313" key="4">
    <source>
        <dbReference type="Proteomes" id="UP000601768"/>
    </source>
</evidence>
<reference evidence="3" key="1">
    <citation type="journal article" date="2018" name="Int. J. Syst. Evol. Microbiol.">
        <title>Neptunicella marina gen. nov., sp. nov., isolated from surface seawater.</title>
        <authorList>
            <person name="Liu X."/>
            <person name="Lai Q."/>
            <person name="Du Y."/>
            <person name="Zhang X."/>
            <person name="Liu Z."/>
            <person name="Sun F."/>
            <person name="Shao Z."/>
        </authorList>
    </citation>
    <scope>NUCLEOTIDE SEQUENCE</scope>
    <source>
        <strain evidence="3">S27-2</strain>
    </source>
</reference>
<accession>A0A8J6M3W6</accession>
<keyword evidence="2" id="KW-0732">Signal</keyword>
<evidence type="ECO:0000256" key="1">
    <source>
        <dbReference type="SAM" id="Coils"/>
    </source>
</evidence>
<dbReference type="AlphaFoldDB" id="A0A8J6M3W6"/>
<comment type="caution">
    <text evidence="3">The sequence shown here is derived from an EMBL/GenBank/DDBJ whole genome shotgun (WGS) entry which is preliminary data.</text>
</comment>
<dbReference type="Proteomes" id="UP000601768">
    <property type="component" value="Unassembled WGS sequence"/>
</dbReference>
<feature type="coiled-coil region" evidence="1">
    <location>
        <begin position="88"/>
        <end position="143"/>
    </location>
</feature>
<feature type="chain" id="PRO_5035293518" evidence="2">
    <location>
        <begin position="18"/>
        <end position="195"/>
    </location>
</feature>
<sequence length="195" mass="21983">MRKYFALLTLIPGSLLAENCDFLIAADALQPKIIQGKRYYIVLENQMTKQCIDTQSIADDLQRMDELKTLLLKYKNNSDKLTGDIQKYQTLSKDYELASNQLVELTHKYDLQISLYDQLAGKYDALTQDYNKLVQDYRNLALQSSPSGIKLDIGAGFNNHGEVGGLIGVEVYKFKVWGVVQQGNNAVMVGTNITF</sequence>
<keyword evidence="1" id="KW-0175">Coiled coil</keyword>
<evidence type="ECO:0000313" key="3">
    <source>
        <dbReference type="EMBL" id="MBC3767512.1"/>
    </source>
</evidence>
<dbReference type="EMBL" id="JACNEP010000019">
    <property type="protein sequence ID" value="MBC3767512.1"/>
    <property type="molecule type" value="Genomic_DNA"/>
</dbReference>
<proteinExistence type="predicted"/>
<gene>
    <name evidence="3" type="ORF">H8B19_16660</name>
</gene>
<organism evidence="3 4">
    <name type="scientific">Neptunicella marina</name>
    <dbReference type="NCBI Taxonomy" id="2125989"/>
    <lineage>
        <taxon>Bacteria</taxon>
        <taxon>Pseudomonadati</taxon>
        <taxon>Pseudomonadota</taxon>
        <taxon>Gammaproteobacteria</taxon>
        <taxon>Alteromonadales</taxon>
        <taxon>Alteromonadaceae</taxon>
        <taxon>Neptunicella</taxon>
    </lineage>
</organism>
<feature type="signal peptide" evidence="2">
    <location>
        <begin position="1"/>
        <end position="17"/>
    </location>
</feature>